<evidence type="ECO:0000313" key="11">
    <source>
        <dbReference type="Proteomes" id="UP001311232"/>
    </source>
</evidence>
<keyword evidence="5" id="KW-1003">Cell membrane</keyword>
<dbReference type="PRINTS" id="PR02107">
    <property type="entry name" value="INOS145TPRIP"/>
</dbReference>
<dbReference type="InterPro" id="IPR026250">
    <property type="entry name" value="ITPRIP-like"/>
</dbReference>
<keyword evidence="8" id="KW-0539">Nucleus</keyword>
<dbReference type="Proteomes" id="UP001311232">
    <property type="component" value="Unassembled WGS sequence"/>
</dbReference>
<feature type="compositionally biased region" description="Basic and acidic residues" evidence="9">
    <location>
        <begin position="129"/>
        <end position="140"/>
    </location>
</feature>
<feature type="compositionally biased region" description="Polar residues" evidence="9">
    <location>
        <begin position="101"/>
        <end position="112"/>
    </location>
</feature>
<name>A0AAV9SML2_9TELE</name>
<dbReference type="EMBL" id="JAHHUM010000107">
    <property type="protein sequence ID" value="KAK5622530.1"/>
    <property type="molecule type" value="Genomic_DNA"/>
</dbReference>
<evidence type="ECO:0000256" key="4">
    <source>
        <dbReference type="ARBA" id="ARBA00019443"/>
    </source>
</evidence>
<evidence type="ECO:0000313" key="10">
    <source>
        <dbReference type="EMBL" id="KAK5622530.1"/>
    </source>
</evidence>
<dbReference type="GO" id="GO:0005886">
    <property type="term" value="C:plasma membrane"/>
    <property type="evidence" value="ECO:0007669"/>
    <property type="project" value="UniProtKB-SubCell"/>
</dbReference>
<evidence type="ECO:0000256" key="1">
    <source>
        <dbReference type="ARBA" id="ARBA00003856"/>
    </source>
</evidence>
<organism evidence="10 11">
    <name type="scientific">Crenichthys baileyi</name>
    <name type="common">White River springfish</name>
    <dbReference type="NCBI Taxonomy" id="28760"/>
    <lineage>
        <taxon>Eukaryota</taxon>
        <taxon>Metazoa</taxon>
        <taxon>Chordata</taxon>
        <taxon>Craniata</taxon>
        <taxon>Vertebrata</taxon>
        <taxon>Euteleostomi</taxon>
        <taxon>Actinopterygii</taxon>
        <taxon>Neopterygii</taxon>
        <taxon>Teleostei</taxon>
        <taxon>Neoteleostei</taxon>
        <taxon>Acanthomorphata</taxon>
        <taxon>Ovalentaria</taxon>
        <taxon>Atherinomorphae</taxon>
        <taxon>Cyprinodontiformes</taxon>
        <taxon>Goodeidae</taxon>
        <taxon>Crenichthys</taxon>
    </lineage>
</organism>
<keyword evidence="7" id="KW-0325">Glycoprotein</keyword>
<comment type="subcellular location">
    <subcellularLocation>
        <location evidence="2">Cell membrane</location>
        <topology evidence="2">Single-pass type I membrane protein</topology>
    </subcellularLocation>
    <subcellularLocation>
        <location evidence="3">Nucleus outer membrane</location>
        <topology evidence="3">Single-pass type I membrane protein</topology>
    </subcellularLocation>
</comment>
<keyword evidence="6" id="KW-0175">Coiled coil</keyword>
<dbReference type="SMART" id="SM01265">
    <property type="entry name" value="Mab-21"/>
    <property type="match status" value="1"/>
</dbReference>
<evidence type="ECO:0000256" key="8">
    <source>
        <dbReference type="ARBA" id="ARBA00023242"/>
    </source>
</evidence>
<dbReference type="PANTHER" id="PTHR10656">
    <property type="entry name" value="CELL FATE DETERMINING PROTEIN MAB21-RELATED"/>
    <property type="match status" value="1"/>
</dbReference>
<evidence type="ECO:0000256" key="5">
    <source>
        <dbReference type="ARBA" id="ARBA00022475"/>
    </source>
</evidence>
<reference evidence="10 11" key="1">
    <citation type="submission" date="2021-06" db="EMBL/GenBank/DDBJ databases">
        <authorList>
            <person name="Palmer J.M."/>
        </authorList>
    </citation>
    <scope>NUCLEOTIDE SEQUENCE [LARGE SCALE GENOMIC DNA]</scope>
    <source>
        <strain evidence="10 11">MEX-2019</strain>
        <tissue evidence="10">Muscle</tissue>
    </source>
</reference>
<keyword evidence="11" id="KW-1185">Reference proteome</keyword>
<feature type="compositionally biased region" description="Basic and acidic residues" evidence="9">
    <location>
        <begin position="164"/>
        <end position="185"/>
    </location>
</feature>
<evidence type="ECO:0000256" key="2">
    <source>
        <dbReference type="ARBA" id="ARBA00004251"/>
    </source>
</evidence>
<evidence type="ECO:0000256" key="3">
    <source>
        <dbReference type="ARBA" id="ARBA00004494"/>
    </source>
</evidence>
<accession>A0AAV9SML2</accession>
<feature type="region of interest" description="Disordered" evidence="9">
    <location>
        <begin position="81"/>
        <end position="117"/>
    </location>
</feature>
<dbReference type="Gene3D" id="1.10.1410.40">
    <property type="match status" value="1"/>
</dbReference>
<dbReference type="InterPro" id="IPR024810">
    <property type="entry name" value="MAB21L/cGLR"/>
</dbReference>
<comment type="caution">
    <text evidence="10">The sequence shown here is derived from an EMBL/GenBank/DDBJ whole genome shotgun (WGS) entry which is preliminary data.</text>
</comment>
<gene>
    <name evidence="10" type="ORF">CRENBAI_002129</name>
</gene>
<evidence type="ECO:0000256" key="9">
    <source>
        <dbReference type="SAM" id="MobiDB-lite"/>
    </source>
</evidence>
<protein>
    <recommendedName>
        <fullName evidence="4">Inositol 1,4,5-trisphosphate receptor-interacting protein</fullName>
    </recommendedName>
</protein>
<sequence length="657" mass="74704">MQTSFQTIQISVALDGEFGCSHIDKHPLIQIVQKMQETLLRVFVVAVGLLLCPRHNPGVEEWDDAIDIDLQKPEEMLLKGEEKLDQPSAPVSCKITGPQGDINNNPAQQNQSDQHEKELLDSDVAVAEGDTKGDSFDHKLPNSHITSKSASISLPENVNNQEGEDVRRSSSEQDGLQGHHEKPEEAMISSKEQDSTASHLYSMTENETSEKAVAEWERDYLWYIWNTFSIISMMRFFRKYLKRNLQTDQEVARISPCRPAKLLLPDAETLQTLYAKCVQVSTEKMLRENGFLEGFANDLIDAMKTICDNNGGMMIEDFQMLNERDIIVHFTPPEPYSLLCLLRKDLESDLLLDMQVCGQIKLLKEEKIPNGCPCQSADAEDMVCLLHSESGKAKTKVAAAYDGPLCSKNTPFLSKSKITRWFQSTIKQAWAQISHKYEFELSIRYVEAPGALVIRFRSGKKINFSLKPVVKFNAEAHFCITPWSSSNVDTFWALSLTVYEDCLLEHLCKRLPVNSCHNQTLEIAYFLHRRQKTLTGKTALKDFHFKTALMHLLMTKKPSEWQLNFAACRLQDLLSFIQESLKRKHLTHILIGKPLPGVIELPKEISKAKPVNLFNLFVEDDCTYKNAVMHVREMLRNAHMLIHEYVAQPKSGSQSFV</sequence>
<dbReference type="AlphaFoldDB" id="A0AAV9SML2"/>
<comment type="function">
    <text evidence="1">Enhances Ca(2+)-mediated inhibition of inositol 1,4,5-triphosphate receptor (ITPR) Ca(2+) release.</text>
</comment>
<evidence type="ECO:0000256" key="6">
    <source>
        <dbReference type="ARBA" id="ARBA00023054"/>
    </source>
</evidence>
<feature type="compositionally biased region" description="Polar residues" evidence="9">
    <location>
        <begin position="143"/>
        <end position="161"/>
    </location>
</feature>
<keyword evidence="5" id="KW-0472">Membrane</keyword>
<evidence type="ECO:0000256" key="7">
    <source>
        <dbReference type="ARBA" id="ARBA00023180"/>
    </source>
</evidence>
<proteinExistence type="predicted"/>
<dbReference type="GO" id="GO:0005640">
    <property type="term" value="C:nuclear outer membrane"/>
    <property type="evidence" value="ECO:0007669"/>
    <property type="project" value="UniProtKB-SubCell"/>
</dbReference>
<dbReference type="PANTHER" id="PTHR10656:SF8">
    <property type="entry name" value="INOSITOL 1,4,5-TRISPHOSPHATE RECEPTOR-INTERACTING PROTEIN"/>
    <property type="match status" value="1"/>
</dbReference>
<feature type="region of interest" description="Disordered" evidence="9">
    <location>
        <begin position="129"/>
        <end position="203"/>
    </location>
</feature>